<protein>
    <recommendedName>
        <fullName evidence="4">Membrane-associated kinase regulator 2</fullName>
    </recommendedName>
</protein>
<organism evidence="2 3">
    <name type="scientific">Kalanchoe fedtschenkoi</name>
    <name type="common">Lavender scallops</name>
    <name type="synonym">South American air plant</name>
    <dbReference type="NCBI Taxonomy" id="63787"/>
    <lineage>
        <taxon>Eukaryota</taxon>
        <taxon>Viridiplantae</taxon>
        <taxon>Streptophyta</taxon>
        <taxon>Embryophyta</taxon>
        <taxon>Tracheophyta</taxon>
        <taxon>Spermatophyta</taxon>
        <taxon>Magnoliopsida</taxon>
        <taxon>eudicotyledons</taxon>
        <taxon>Gunneridae</taxon>
        <taxon>Pentapetalae</taxon>
        <taxon>Saxifragales</taxon>
        <taxon>Crassulaceae</taxon>
        <taxon>Kalanchoe</taxon>
    </lineage>
</organism>
<feature type="region of interest" description="Disordered" evidence="1">
    <location>
        <begin position="109"/>
        <end position="146"/>
    </location>
</feature>
<dbReference type="Gramene" id="Kaladp0008s0032.2.v1.1">
    <property type="protein sequence ID" value="Kaladp0008s0032.2.v1.1"/>
    <property type="gene ID" value="Kaladp0008s0032.v1.1"/>
</dbReference>
<name>A0A7N0RBC9_KALFE</name>
<feature type="compositionally biased region" description="Basic and acidic residues" evidence="1">
    <location>
        <begin position="192"/>
        <end position="202"/>
    </location>
</feature>
<keyword evidence="3" id="KW-1185">Reference proteome</keyword>
<dbReference type="Gramene" id="Kaladp0008s0032.1.v1.1">
    <property type="protein sequence ID" value="Kaladp0008s0032.1.v1.1"/>
    <property type="gene ID" value="Kaladp0008s0032.v1.1"/>
</dbReference>
<dbReference type="EnsemblPlants" id="Kaladp0008s0032.2.v1.1">
    <property type="protein sequence ID" value="Kaladp0008s0032.2.v1.1"/>
    <property type="gene ID" value="Kaladp0008s0032.v1.1"/>
</dbReference>
<feature type="compositionally biased region" description="Basic and acidic residues" evidence="1">
    <location>
        <begin position="56"/>
        <end position="79"/>
    </location>
</feature>
<evidence type="ECO:0000313" key="2">
    <source>
        <dbReference type="EnsemblPlants" id="Kaladp0008s0032.1.v1.1"/>
    </source>
</evidence>
<proteinExistence type="predicted"/>
<dbReference type="Proteomes" id="UP000594263">
    <property type="component" value="Unplaced"/>
</dbReference>
<sequence length="230" mass="25482">METLKNLNKFWRSSTTAAAGTCTTGAAELVCENEDEEEESLFELEMLMLNCRRSETRGVGGDKEDESLCLRSKEKEGSTGRRVVPMEPDVKPQSPISILKAAPKLRVSLFRKPKTDPGEPDLKISTLVRESGSSGSESLKAEDSSKRFSKEVMQKYLKLKLSKPKRSASVARSRLSECPASQLAKSRSASSGRRDESLAERDDGIQSAILHCKRSFNSSRESSMLFQIQL</sequence>
<feature type="region of interest" description="Disordered" evidence="1">
    <location>
        <begin position="56"/>
        <end position="93"/>
    </location>
</feature>
<evidence type="ECO:0000256" key="1">
    <source>
        <dbReference type="SAM" id="MobiDB-lite"/>
    </source>
</evidence>
<dbReference type="PANTHER" id="PTHR33929:SF4">
    <property type="entry name" value="MEMBRANE-ASSOCIATED KINASE REGULATOR 5"/>
    <property type="match status" value="1"/>
</dbReference>
<dbReference type="AlphaFoldDB" id="A0A7N0RBC9"/>
<reference evidence="2" key="1">
    <citation type="submission" date="2021-01" db="UniProtKB">
        <authorList>
            <consortium name="EnsemblPlants"/>
        </authorList>
    </citation>
    <scope>IDENTIFICATION</scope>
</reference>
<evidence type="ECO:0008006" key="4">
    <source>
        <dbReference type="Google" id="ProtNLM"/>
    </source>
</evidence>
<evidence type="ECO:0000313" key="3">
    <source>
        <dbReference type="Proteomes" id="UP000594263"/>
    </source>
</evidence>
<feature type="region of interest" description="Disordered" evidence="1">
    <location>
        <begin position="162"/>
        <end position="202"/>
    </location>
</feature>
<accession>A0A7N0RBC9</accession>
<dbReference type="PANTHER" id="PTHR33929">
    <property type="entry name" value="MEMBRANE-ASSOCIATED KINASE REGULATOR 2-RELATED"/>
    <property type="match status" value="1"/>
</dbReference>
<dbReference type="EnsemblPlants" id="Kaladp0008s0032.1.v1.1">
    <property type="protein sequence ID" value="Kaladp0008s0032.1.v1.1"/>
    <property type="gene ID" value="Kaladp0008s0032.v1.1"/>
</dbReference>
<feature type="compositionally biased region" description="Basic and acidic residues" evidence="1">
    <location>
        <begin position="113"/>
        <end position="122"/>
    </location>
</feature>
<dbReference type="InterPro" id="IPR039619">
    <property type="entry name" value="MAKR2/5"/>
</dbReference>
<dbReference type="GO" id="GO:0005886">
    <property type="term" value="C:plasma membrane"/>
    <property type="evidence" value="ECO:0007669"/>
    <property type="project" value="InterPro"/>
</dbReference>